<sequence length="178" mass="20377">MKLYNDEAKYGGSSSDLFDYKFETFCENCDMTCIGEEDRNRTFRFMLKKNALEHHRALIRENNGKEHEQMLLAKWNELSLQSIINEQEGSKDAEKALATLTTKLRTIQSGLNQSFRNSSYLYAKLLTACRGHPATRVACSTYSSNNNVTDLLNQLQASIATWKAELSLYQQAQVQYPL</sequence>
<keyword evidence="3" id="KW-1185">Reference proteome</keyword>
<dbReference type="Proteomes" id="UP000283383">
    <property type="component" value="Unassembled WGS sequence"/>
</dbReference>
<comment type="caution">
    <text evidence="2">The sequence shown here is derived from an EMBL/GenBank/DDBJ whole genome shotgun (WGS) entry which is preliminary data.</text>
</comment>
<keyword evidence="1" id="KW-0175">Coiled coil</keyword>
<accession>A0A420I778</accession>
<proteinExistence type="predicted"/>
<organism evidence="2 3">
    <name type="scientific">Golovinomyces cichoracearum</name>
    <dbReference type="NCBI Taxonomy" id="62708"/>
    <lineage>
        <taxon>Eukaryota</taxon>
        <taxon>Fungi</taxon>
        <taxon>Dikarya</taxon>
        <taxon>Ascomycota</taxon>
        <taxon>Pezizomycotina</taxon>
        <taxon>Leotiomycetes</taxon>
        <taxon>Erysiphales</taxon>
        <taxon>Erysiphaceae</taxon>
        <taxon>Golovinomyces</taxon>
    </lineage>
</organism>
<evidence type="ECO:0000313" key="2">
    <source>
        <dbReference type="EMBL" id="RKF65529.1"/>
    </source>
</evidence>
<gene>
    <name evidence="2" type="ORF">GcM3_120020</name>
</gene>
<dbReference type="EMBL" id="MCBQ01012036">
    <property type="protein sequence ID" value="RKF65529.1"/>
    <property type="molecule type" value="Genomic_DNA"/>
</dbReference>
<feature type="coiled-coil region" evidence="1">
    <location>
        <begin position="145"/>
        <end position="172"/>
    </location>
</feature>
<dbReference type="AlphaFoldDB" id="A0A420I778"/>
<evidence type="ECO:0000256" key="1">
    <source>
        <dbReference type="SAM" id="Coils"/>
    </source>
</evidence>
<protein>
    <submittedName>
        <fullName evidence="2">Putative glycosyl</fullName>
    </submittedName>
</protein>
<evidence type="ECO:0000313" key="3">
    <source>
        <dbReference type="Proteomes" id="UP000283383"/>
    </source>
</evidence>
<reference evidence="2 3" key="1">
    <citation type="journal article" date="2018" name="BMC Genomics">
        <title>Comparative genome analyses reveal sequence features reflecting distinct modes of host-adaptation between dicot and monocot powdery mildew.</title>
        <authorList>
            <person name="Wu Y."/>
            <person name="Ma X."/>
            <person name="Pan Z."/>
            <person name="Kale S.D."/>
            <person name="Song Y."/>
            <person name="King H."/>
            <person name="Zhang Q."/>
            <person name="Presley C."/>
            <person name="Deng X."/>
            <person name="Wei C.I."/>
            <person name="Xiao S."/>
        </authorList>
    </citation>
    <scope>NUCLEOTIDE SEQUENCE [LARGE SCALE GENOMIC DNA]</scope>
    <source>
        <strain evidence="2">UMSG3</strain>
    </source>
</reference>
<name>A0A420I778_9PEZI</name>